<comment type="similarity">
    <text evidence="1">Belongs to the bacterial reverse transcriptase family.</text>
</comment>
<dbReference type="OrthoDB" id="9780724at2"/>
<dbReference type="InterPro" id="IPR043502">
    <property type="entry name" value="DNA/RNA_pol_sf"/>
</dbReference>
<dbReference type="SUPFAM" id="SSF56672">
    <property type="entry name" value="DNA/RNA polymerases"/>
    <property type="match status" value="1"/>
</dbReference>
<dbReference type="InterPro" id="IPR024937">
    <property type="entry name" value="Domain_X"/>
</dbReference>
<name>A0A2U2PI39_9SPHI</name>
<dbReference type="PROSITE" id="PS50878">
    <property type="entry name" value="RT_POL"/>
    <property type="match status" value="1"/>
</dbReference>
<dbReference type="Pfam" id="PF01348">
    <property type="entry name" value="Intron_maturas2"/>
    <property type="match status" value="1"/>
</dbReference>
<keyword evidence="4" id="KW-1185">Reference proteome</keyword>
<dbReference type="Proteomes" id="UP000245647">
    <property type="component" value="Unassembled WGS sequence"/>
</dbReference>
<dbReference type="RefSeq" id="WP_109415665.1">
    <property type="nucleotide sequence ID" value="NZ_QEAS01000007.1"/>
</dbReference>
<dbReference type="InterPro" id="IPR051083">
    <property type="entry name" value="GrpII_Intron_Splice-Mob/Def"/>
</dbReference>
<evidence type="ECO:0000256" key="1">
    <source>
        <dbReference type="ARBA" id="ARBA00034120"/>
    </source>
</evidence>
<keyword evidence="3" id="KW-0695">RNA-directed DNA polymerase</keyword>
<dbReference type="PANTHER" id="PTHR34047">
    <property type="entry name" value="NUCLEAR INTRON MATURASE 1, MITOCHONDRIAL-RELATED"/>
    <property type="match status" value="1"/>
</dbReference>
<dbReference type="Pfam" id="PF00078">
    <property type="entry name" value="RVT_1"/>
    <property type="match status" value="1"/>
</dbReference>
<proteinExistence type="inferred from homology"/>
<keyword evidence="3" id="KW-0808">Transferase</keyword>
<dbReference type="GO" id="GO:0003964">
    <property type="term" value="F:RNA-directed DNA polymerase activity"/>
    <property type="evidence" value="ECO:0007669"/>
    <property type="project" value="UniProtKB-KW"/>
</dbReference>
<dbReference type="PANTHER" id="PTHR34047:SF8">
    <property type="entry name" value="PROTEIN YKFC"/>
    <property type="match status" value="1"/>
</dbReference>
<dbReference type="EMBL" id="QEAS01000007">
    <property type="protein sequence ID" value="PWG80809.1"/>
    <property type="molecule type" value="Genomic_DNA"/>
</dbReference>
<feature type="domain" description="Reverse transcriptase" evidence="2">
    <location>
        <begin position="69"/>
        <end position="363"/>
    </location>
</feature>
<dbReference type="InterPro" id="IPR000477">
    <property type="entry name" value="RT_dom"/>
</dbReference>
<dbReference type="Pfam" id="PF21368">
    <property type="entry name" value="AI2M-like_HNH"/>
    <property type="match status" value="1"/>
</dbReference>
<reference evidence="3 4" key="1">
    <citation type="submission" date="2018-04" db="EMBL/GenBank/DDBJ databases">
        <title>Pedobacter chongqingensis sp. nov., isolated from a rottenly hemp rope.</title>
        <authorList>
            <person name="Cai Y."/>
        </authorList>
    </citation>
    <scope>NUCLEOTIDE SEQUENCE [LARGE SCALE GENOMIC DNA]</scope>
    <source>
        <strain evidence="3 4">FJ4-8</strain>
    </source>
</reference>
<evidence type="ECO:0000313" key="3">
    <source>
        <dbReference type="EMBL" id="PWG80809.1"/>
    </source>
</evidence>
<comment type="caution">
    <text evidence="3">The sequence shown here is derived from an EMBL/GenBank/DDBJ whole genome shotgun (WGS) entry which is preliminary data.</text>
</comment>
<protein>
    <submittedName>
        <fullName evidence="3">Group II intron reverse transcriptase/maturase</fullName>
    </submittedName>
</protein>
<accession>A0A2U2PI39</accession>
<dbReference type="CDD" id="cd01651">
    <property type="entry name" value="RT_G2_intron"/>
    <property type="match status" value="1"/>
</dbReference>
<gene>
    <name evidence="3" type="ORF">DDR33_10150</name>
</gene>
<evidence type="ECO:0000259" key="2">
    <source>
        <dbReference type="PROSITE" id="PS50878"/>
    </source>
</evidence>
<dbReference type="AlphaFoldDB" id="A0A2U2PI39"/>
<evidence type="ECO:0000313" key="4">
    <source>
        <dbReference type="Proteomes" id="UP000245647"/>
    </source>
</evidence>
<dbReference type="InterPro" id="IPR049030">
    <property type="entry name" value="AI2M-like_HNH"/>
</dbReference>
<dbReference type="GO" id="GO:0006397">
    <property type="term" value="P:mRNA processing"/>
    <property type="evidence" value="ECO:0007669"/>
    <property type="project" value="InterPro"/>
</dbReference>
<keyword evidence="3" id="KW-0548">Nucleotidyltransferase</keyword>
<organism evidence="3 4">
    <name type="scientific">Pararcticibacter amylolyticus</name>
    <dbReference type="NCBI Taxonomy" id="2173175"/>
    <lineage>
        <taxon>Bacteria</taxon>
        <taxon>Pseudomonadati</taxon>
        <taxon>Bacteroidota</taxon>
        <taxon>Sphingobacteriia</taxon>
        <taxon>Sphingobacteriales</taxon>
        <taxon>Sphingobacteriaceae</taxon>
        <taxon>Pararcticibacter</taxon>
    </lineage>
</organism>
<sequence>MRSPQKVLNSLTKHSMVSSYRFEKLYRILFNPEMYHVAYQRIYAKPGNMTPGSDGSTVDGMSLERIEKLMGTIRDESYQPCPARRTYIPKKNGKKRPLGIPAFDDKLVQEIVRMILEAIYEGQFEHCSHGFRPKRSCHTALMQIKTTYRGVKWFVEGDIKGFFDNIQHEVLINILRERIADDRFIRLIRKFLNAGYVEDWVFHKTYSGTPQGGIISPILANIYLDKLDKYMKEYAQTFDKGESRKQTPESSKIGTMKIRLVNKLKITSDENERKELISQIRLIERERVMIPYGQDMDSNYRRLKYVRYADDFLVGIIGDKEDCKRIKEDIKTFLHDTLQLELSEEKTLITHSENAARFLSYDVNVKKSNLTKRDNKSGRLERIYNKRVVLKMPEDKMKEKLMYYGAVEFKHYDSQQHWKPKSRPWLLNKDDLEIISQYNSEIIGFYNYYSIALNAGAINSFHYFMEYSMYKTYGRKYRLFTGQVLDKFKINGEFTIRYTDKKGRNRMRIFYNRGFQKRDEALTARVDEFPKYTGRHAHTSMIDRLNARSCELCGVTDVPLQMHHVRKISDLKERPKKEAWEIKMIGRARKTMAVCVPCHKKIHHGS</sequence>